<proteinExistence type="predicted"/>
<name>A0ABS6E7V2_9FIRM</name>
<keyword evidence="2" id="KW-1185">Reference proteome</keyword>
<evidence type="ECO:0000313" key="2">
    <source>
        <dbReference type="Proteomes" id="UP000749471"/>
    </source>
</evidence>
<dbReference type="Proteomes" id="UP000749471">
    <property type="component" value="Unassembled WGS sequence"/>
</dbReference>
<comment type="caution">
    <text evidence="1">The sequence shown here is derived from an EMBL/GenBank/DDBJ whole genome shotgun (WGS) entry which is preliminary data.</text>
</comment>
<protein>
    <submittedName>
        <fullName evidence="1">Uncharacterized protein</fullName>
    </submittedName>
</protein>
<evidence type="ECO:0000313" key="1">
    <source>
        <dbReference type="EMBL" id="MBU5438308.1"/>
    </source>
</evidence>
<sequence length="62" mass="7278">MARGYFRTSDRICLHCGYRGKQNEIVMPYKIGKGASKTYLCEKCFFKTKESKDKDVGKYRNK</sequence>
<dbReference type="RefSeq" id="WP_216519312.1">
    <property type="nucleotide sequence ID" value="NZ_JAHLPM010000007.1"/>
</dbReference>
<accession>A0ABS6E7V2</accession>
<gene>
    <name evidence="1" type="ORF">KQI42_09825</name>
</gene>
<dbReference type="EMBL" id="JAHLPM010000007">
    <property type="protein sequence ID" value="MBU5438308.1"/>
    <property type="molecule type" value="Genomic_DNA"/>
</dbReference>
<organism evidence="1 2">
    <name type="scientific">Tissierella simiarum</name>
    <dbReference type="NCBI Taxonomy" id="2841534"/>
    <lineage>
        <taxon>Bacteria</taxon>
        <taxon>Bacillati</taxon>
        <taxon>Bacillota</taxon>
        <taxon>Tissierellia</taxon>
        <taxon>Tissierellales</taxon>
        <taxon>Tissierellaceae</taxon>
        <taxon>Tissierella</taxon>
    </lineage>
</organism>
<reference evidence="1 2" key="1">
    <citation type="submission" date="2021-06" db="EMBL/GenBank/DDBJ databases">
        <authorList>
            <person name="Sun Q."/>
            <person name="Li D."/>
        </authorList>
    </citation>
    <scope>NUCLEOTIDE SEQUENCE [LARGE SCALE GENOMIC DNA]</scope>
    <source>
        <strain evidence="1 2">MSJ-40</strain>
    </source>
</reference>